<dbReference type="GO" id="GO:0003677">
    <property type="term" value="F:DNA binding"/>
    <property type="evidence" value="ECO:0007669"/>
    <property type="project" value="InterPro"/>
</dbReference>
<dbReference type="GO" id="GO:0006351">
    <property type="term" value="P:DNA-templated transcription"/>
    <property type="evidence" value="ECO:0007669"/>
    <property type="project" value="InterPro"/>
</dbReference>
<dbReference type="GO" id="GO:0008270">
    <property type="term" value="F:zinc ion binding"/>
    <property type="evidence" value="ECO:0007669"/>
    <property type="project" value="InterPro"/>
</dbReference>
<dbReference type="Proteomes" id="UP000019471">
    <property type="component" value="Unassembled WGS sequence"/>
</dbReference>
<accession>W9XBG2</accession>
<dbReference type="AlphaFoldDB" id="W9XBG2"/>
<dbReference type="GeneID" id="19187288"/>
<keyword evidence="4" id="KW-1185">Reference proteome</keyword>
<dbReference type="PANTHER" id="PTHR47431:SF1">
    <property type="entry name" value="ZN(II)2CYS6 TRANSCRIPTION FACTOR (EUROFUNG)"/>
    <property type="match status" value="1"/>
</dbReference>
<proteinExistence type="predicted"/>
<name>W9XBG2_9EURO</name>
<keyword evidence="1" id="KW-0539">Nucleus</keyword>
<dbReference type="Pfam" id="PF04082">
    <property type="entry name" value="Fungal_trans"/>
    <property type="match status" value="1"/>
</dbReference>
<dbReference type="OrthoDB" id="2399539at2759"/>
<dbReference type="CDD" id="cd12148">
    <property type="entry name" value="fungal_TF_MHR"/>
    <property type="match status" value="1"/>
</dbReference>
<dbReference type="InterPro" id="IPR007219">
    <property type="entry name" value="XnlR_reg_dom"/>
</dbReference>
<dbReference type="RefSeq" id="XP_007741361.1">
    <property type="nucleotide sequence ID" value="XM_007743171.1"/>
</dbReference>
<sequence length="479" mass="53394">MDSEFLQGCYGIGHTPAGSWGQTRARGEHNAKFFASTDNASSFQYKLLWDPEKDSRDSTATSGFDRRSTLTASLVSVFYGSVFPSHPFIIPEKLYQKNPSLLPDHLIAAMCILGSSLVPAPFVTREVAESFQATAAQASLACVPDDGFKVQSLMLLALSEYANNNRALACRRLDLAIDLALLTGMNRRPSATAPDRETPAILDEMWNRTWWELYFIAGLFSASGSTGSWMRMSLAPVDRPLPGHCREYMECFAPKHAPSELRFYRRRPPKRHYWSTFAFRVASIHLMGQVLEWQSPTRVLSPPLASQAVEEMNLLVSCMKLSGNEVVKSDGRIDEQLFSTSMILHLTRILLDWPEAGGILRKFPHLTDIGPDFMTTAFCPNEESISAAHGIINLVPLDLKLYRRTPCFGLALGMAAILYGVKYAQALTATQSQNARSALRLAVSALRYLGEAHQLPRILATRVEELTKKRPGDERYQLI</sequence>
<evidence type="ECO:0000313" key="3">
    <source>
        <dbReference type="EMBL" id="EXJ74261.1"/>
    </source>
</evidence>
<dbReference type="EMBL" id="AMGX01000003">
    <property type="protein sequence ID" value="EXJ74261.1"/>
    <property type="molecule type" value="Genomic_DNA"/>
</dbReference>
<dbReference type="STRING" id="1182543.W9XBG2"/>
<feature type="domain" description="Xylanolytic transcriptional activator regulatory" evidence="2">
    <location>
        <begin position="102"/>
        <end position="221"/>
    </location>
</feature>
<protein>
    <recommendedName>
        <fullName evidence="2">Xylanolytic transcriptional activator regulatory domain-containing protein</fullName>
    </recommendedName>
</protein>
<reference evidence="3 4" key="1">
    <citation type="submission" date="2013-03" db="EMBL/GenBank/DDBJ databases">
        <title>The Genome Sequence of Cladophialophora psammophila CBS 110553.</title>
        <authorList>
            <consortium name="The Broad Institute Genomics Platform"/>
            <person name="Cuomo C."/>
            <person name="de Hoog S."/>
            <person name="Gorbushina A."/>
            <person name="Walker B."/>
            <person name="Young S.K."/>
            <person name="Zeng Q."/>
            <person name="Gargeya S."/>
            <person name="Fitzgerald M."/>
            <person name="Haas B."/>
            <person name="Abouelleil A."/>
            <person name="Allen A.W."/>
            <person name="Alvarado L."/>
            <person name="Arachchi H.M."/>
            <person name="Berlin A.M."/>
            <person name="Chapman S.B."/>
            <person name="Gainer-Dewar J."/>
            <person name="Goldberg J."/>
            <person name="Griggs A."/>
            <person name="Gujja S."/>
            <person name="Hansen M."/>
            <person name="Howarth C."/>
            <person name="Imamovic A."/>
            <person name="Ireland A."/>
            <person name="Larimer J."/>
            <person name="McCowan C."/>
            <person name="Murphy C."/>
            <person name="Pearson M."/>
            <person name="Poon T.W."/>
            <person name="Priest M."/>
            <person name="Roberts A."/>
            <person name="Saif S."/>
            <person name="Shea T."/>
            <person name="Sisk P."/>
            <person name="Sykes S."/>
            <person name="Wortman J."/>
            <person name="Nusbaum C."/>
            <person name="Birren B."/>
        </authorList>
    </citation>
    <scope>NUCLEOTIDE SEQUENCE [LARGE SCALE GENOMIC DNA]</scope>
    <source>
        <strain evidence="3 4">CBS 110553</strain>
    </source>
</reference>
<dbReference type="PANTHER" id="PTHR47431">
    <property type="entry name" value="ZN(II)2CYS6 TRANSCRIPTION FACTOR (EUROFUNG)-RELATED"/>
    <property type="match status" value="1"/>
</dbReference>
<organism evidence="3 4">
    <name type="scientific">Cladophialophora psammophila CBS 110553</name>
    <dbReference type="NCBI Taxonomy" id="1182543"/>
    <lineage>
        <taxon>Eukaryota</taxon>
        <taxon>Fungi</taxon>
        <taxon>Dikarya</taxon>
        <taxon>Ascomycota</taxon>
        <taxon>Pezizomycotina</taxon>
        <taxon>Eurotiomycetes</taxon>
        <taxon>Chaetothyriomycetidae</taxon>
        <taxon>Chaetothyriales</taxon>
        <taxon>Herpotrichiellaceae</taxon>
        <taxon>Cladophialophora</taxon>
    </lineage>
</organism>
<evidence type="ECO:0000259" key="2">
    <source>
        <dbReference type="Pfam" id="PF04082"/>
    </source>
</evidence>
<evidence type="ECO:0000313" key="4">
    <source>
        <dbReference type="Proteomes" id="UP000019471"/>
    </source>
</evidence>
<comment type="caution">
    <text evidence="3">The sequence shown here is derived from an EMBL/GenBank/DDBJ whole genome shotgun (WGS) entry which is preliminary data.</text>
</comment>
<evidence type="ECO:0000256" key="1">
    <source>
        <dbReference type="ARBA" id="ARBA00023242"/>
    </source>
</evidence>
<dbReference type="eggNOG" id="ENOG502QVKR">
    <property type="taxonomic scope" value="Eukaryota"/>
</dbReference>
<dbReference type="HOGENOM" id="CLU_015502_4_2_1"/>
<gene>
    <name evidence="3" type="ORF">A1O5_02557</name>
</gene>